<protein>
    <submittedName>
        <fullName evidence="1">T9SS type A sorting domain-containing protein</fullName>
    </submittedName>
</protein>
<evidence type="ECO:0000313" key="1">
    <source>
        <dbReference type="EMBL" id="TDF72772.1"/>
    </source>
</evidence>
<comment type="caution">
    <text evidence="1">The sequence shown here is derived from an EMBL/GenBank/DDBJ whole genome shotgun (WGS) entry which is preliminary data.</text>
</comment>
<dbReference type="EMBL" id="SMOG01000016">
    <property type="protein sequence ID" value="TDF72772.1"/>
    <property type="molecule type" value="Genomic_DNA"/>
</dbReference>
<name>A0AC61QIH2_9BACT</name>
<keyword evidence="2" id="KW-1185">Reference proteome</keyword>
<proteinExistence type="predicted"/>
<gene>
    <name evidence="1" type="ORF">E0946_05265</name>
</gene>
<dbReference type="Proteomes" id="UP000294588">
    <property type="component" value="Unassembled WGS sequence"/>
</dbReference>
<organism evidence="1 2">
    <name type="scientific">Candidatus Syntrophosphaera thermopropionivorans</name>
    <dbReference type="NCBI Taxonomy" id="2593015"/>
    <lineage>
        <taxon>Bacteria</taxon>
        <taxon>Pseudomonadati</taxon>
        <taxon>Candidatus Cloacimonadota</taxon>
        <taxon>Candidatus Cloacimonadia</taxon>
        <taxon>Candidatus Cloacimonadales</taxon>
        <taxon>Candidatus Cloacimonadaceae</taxon>
        <taxon>Candidatus Syntrophosphaera</taxon>
    </lineage>
</organism>
<accession>A0AC61QIH2</accession>
<sequence length="1168" mass="130967">MKRYLWIAIMLAVCCLATAMNENYTTTTTGLIAHLENVRVAPVLEQPKETEEFPETTLISKTFALPYNSIDLQVQNLQWNVFDSSGNFLYQEQLIEQDVLRIGNSFTFREMRGYTILIETQINRDETIRTLASADFSLTGSEPIEIPENVSPSFIDAYKSLADNFQTSYLRDLPLSRPKMLIISHTNLANYQTEFIKWKKSQGFEVYVAYKSDIGNTVNDFKQFIQNHYNQYHCDHLLLLGDVTNQGTYSIPTAFFPSPEYQENDADDNQYTFIEGNDYFPEMLVGRFSFNDIAEFMSMVNKSVSYEKTPYMSNTSWMTRGLAVAGNYAEGGLRPTTPIEMSRWLRDKMLNFGYTAVDTVFYPPTYPGTSNIITSINQGVQFVSYRGWGDANGWHYPAFHIPDLATTQNGPRMPVVFSIVCNTGDFANPVNPSFGEKWMRMGSVAQPNGCVAFVGPSDLHTKTRLNNSIASGAFRSIFDYGVRCFATSVLIGKIELYKNFPNDIGDNQYVAFYFHVYNIQADPSLKMWVLVPDTISESVIEGGLTFAQSDSHIRINAPHLNGAIVTGTKNGTDFTYSQVIDGFAILPIDSEVTGNLTITITKDNYVPLVRTLTCSEPARIGIEDNSVEGSILNPNTEITAQITLKNYSNSVYTVNSLSITSTDDATVDYNIQPFTLNPNETHNISFNIIGNPSIRPRKPITFSLSLPEHNILHQFQILGGGAEFTVLNSSGFIAIGNISPVSFQIQNIGTAPMINASIEIISLTDAADFPNPIQHIGNIAVNEPIIINTTIQTGAETWNGRNIPLKMVLTDNGYSTTVYYAVTVGTPEPNSPTGPDEYGYFAYDNFDIGFDEAPTYNWIETDPLLGGQGTIWEVRDDGSHTIDLPFTFRFYGRDYNQLTMCSNGWISFIPTQMHDFYNCYIPAALGPYTMVAGYWDDLKGMKIGTDEQGNGIFNNMRLSWWYDTANNRFIIQWNDAYNQYNIDLMENASLEKFQIILYPQTDRDGDIVIQYHTVDNPGVTTNYCTVGIENHLQTVGLTYTHANTYPPTAHTLQPGLAIKFTTIPPDPYTGNNDALQIPFQLAQNYPNPFNPRTTISFSVAKSGYAKLSVYNSRGELIRTLLNDNICSGNYSIDWDGNDDKGKSVSSGLYLYKLEINGINQIKKMLLLK</sequence>
<reference evidence="1" key="1">
    <citation type="submission" date="2019-03" db="EMBL/GenBank/DDBJ databases">
        <title>Candidatus Syntrophosphaera thermopropionivorans: a novel player in syntrophic propionate oxidation during anaerobic digestion.</title>
        <authorList>
            <person name="Dyksma S."/>
        </authorList>
    </citation>
    <scope>NUCLEOTIDE SEQUENCE</scope>
    <source>
        <strain evidence="1">W5</strain>
    </source>
</reference>
<evidence type="ECO:0000313" key="2">
    <source>
        <dbReference type="Proteomes" id="UP000294588"/>
    </source>
</evidence>